<accession>A0A1R4IDE4</accession>
<name>A0A1R4IDE4_9MICO</name>
<evidence type="ECO:0000256" key="1">
    <source>
        <dbReference type="SAM" id="Phobius"/>
    </source>
</evidence>
<dbReference type="PANTHER" id="PTHR40078:SF1">
    <property type="entry name" value="INTEGRAL MEMBRANE PROTEIN"/>
    <property type="match status" value="1"/>
</dbReference>
<dbReference type="EMBL" id="FUKR01000006">
    <property type="protein sequence ID" value="SJN17779.1"/>
    <property type="molecule type" value="Genomic_DNA"/>
</dbReference>
<gene>
    <name evidence="2" type="ORF">FM119_01150</name>
</gene>
<dbReference type="OrthoDB" id="154912at2"/>
<dbReference type="InterPro" id="IPR038750">
    <property type="entry name" value="YczE/YyaS-like"/>
</dbReference>
<dbReference type="AlphaFoldDB" id="A0A1R4IDE4"/>
<proteinExistence type="predicted"/>
<protein>
    <submittedName>
        <fullName evidence="2">Membrane protein</fullName>
    </submittedName>
</protein>
<organism evidence="2 3">
    <name type="scientific">Mycetocola reblochoni REB411</name>
    <dbReference type="NCBI Taxonomy" id="1255698"/>
    <lineage>
        <taxon>Bacteria</taxon>
        <taxon>Bacillati</taxon>
        <taxon>Actinomycetota</taxon>
        <taxon>Actinomycetes</taxon>
        <taxon>Micrococcales</taxon>
        <taxon>Microbacteriaceae</taxon>
        <taxon>Mycetocola</taxon>
    </lineage>
</organism>
<feature type="transmembrane region" description="Helical" evidence="1">
    <location>
        <begin position="92"/>
        <end position="113"/>
    </location>
</feature>
<dbReference type="PANTHER" id="PTHR40078">
    <property type="entry name" value="INTEGRAL MEMBRANE PROTEIN-RELATED"/>
    <property type="match status" value="1"/>
</dbReference>
<evidence type="ECO:0000313" key="3">
    <source>
        <dbReference type="Proteomes" id="UP000196778"/>
    </source>
</evidence>
<dbReference type="Proteomes" id="UP000196778">
    <property type="component" value="Unassembled WGS sequence"/>
</dbReference>
<keyword evidence="1" id="KW-1133">Transmembrane helix</keyword>
<keyword evidence="3" id="KW-1185">Reference proteome</keyword>
<evidence type="ECO:0000313" key="2">
    <source>
        <dbReference type="EMBL" id="SJN17779.1"/>
    </source>
</evidence>
<feature type="transmembrane region" description="Helical" evidence="1">
    <location>
        <begin position="119"/>
        <end position="142"/>
    </location>
</feature>
<feature type="transmembrane region" description="Helical" evidence="1">
    <location>
        <begin position="65"/>
        <end position="85"/>
    </location>
</feature>
<keyword evidence="1" id="KW-0812">Transmembrane</keyword>
<dbReference type="RefSeq" id="WP_087135860.1">
    <property type="nucleotide sequence ID" value="NZ_FUKR01000006.1"/>
</dbReference>
<keyword evidence="1" id="KW-0472">Membrane</keyword>
<feature type="transmembrane region" description="Helical" evidence="1">
    <location>
        <begin position="27"/>
        <end position="45"/>
    </location>
</feature>
<dbReference type="Pfam" id="PF19700">
    <property type="entry name" value="DUF6198"/>
    <property type="match status" value="1"/>
</dbReference>
<sequence length="230" mass="23673">MSSQRTPEPPLPGPLGQLREGRLPRRLTQLLVGLVLYGVTMAMLIRSGLGLDPWDVLHEGLAIRLPLSFGQVVIATGVLVLLAWIPLRQSPGVGTIANVVVIGLAADAGLALIPEPNGLVAQIALLVGGIVGNGLAGALYIGARLGTGPRDGLWVGLARRTGLSTRLIRTVLELTVLVTGWLLGGTVGVGTVLYAIAIGPVVQLFARRVVVLPRSAPAAVEPLGTGTGTV</sequence>
<reference evidence="3" key="1">
    <citation type="submission" date="2017-02" db="EMBL/GenBank/DDBJ databases">
        <authorList>
            <person name="Dridi B."/>
        </authorList>
    </citation>
    <scope>NUCLEOTIDE SEQUENCE [LARGE SCALE GENOMIC DNA]</scope>
    <source>
        <strain evidence="3">EB411</strain>
    </source>
</reference>